<sequence>MPIEPEPSVFKALLSACKVHGNTEIAVRSARKLVELCPSDPATYVLLASVLANEGYWDNAAEMQPSFFYMVLALSMEHKKQNAHWLMQRVHLINCQLKLLDFVLLLLCEV</sequence>
<dbReference type="Pfam" id="PF20431">
    <property type="entry name" value="E_motif"/>
    <property type="match status" value="1"/>
</dbReference>
<dbReference type="InterPro" id="IPR046960">
    <property type="entry name" value="PPR_At4g14850-like_plant"/>
</dbReference>
<organism evidence="1 2">
    <name type="scientific">Camellia sinensis</name>
    <name type="common">Tea plant</name>
    <name type="synonym">Thea sinensis</name>
    <dbReference type="NCBI Taxonomy" id="4442"/>
    <lineage>
        <taxon>Eukaryota</taxon>
        <taxon>Viridiplantae</taxon>
        <taxon>Streptophyta</taxon>
        <taxon>Embryophyta</taxon>
        <taxon>Tracheophyta</taxon>
        <taxon>Spermatophyta</taxon>
        <taxon>Magnoliopsida</taxon>
        <taxon>eudicotyledons</taxon>
        <taxon>Gunneridae</taxon>
        <taxon>Pentapetalae</taxon>
        <taxon>asterids</taxon>
        <taxon>Ericales</taxon>
        <taxon>Theaceae</taxon>
        <taxon>Camellia</taxon>
    </lineage>
</organism>
<evidence type="ECO:0000313" key="2">
    <source>
        <dbReference type="Proteomes" id="UP000593564"/>
    </source>
</evidence>
<proteinExistence type="predicted"/>
<dbReference type="InterPro" id="IPR046848">
    <property type="entry name" value="E_motif"/>
</dbReference>
<dbReference type="InterPro" id="IPR011990">
    <property type="entry name" value="TPR-like_helical_dom_sf"/>
</dbReference>
<gene>
    <name evidence="1" type="ORF">HYC85_031712</name>
</gene>
<dbReference type="GO" id="GO:0009451">
    <property type="term" value="P:RNA modification"/>
    <property type="evidence" value="ECO:0007669"/>
    <property type="project" value="InterPro"/>
</dbReference>
<reference evidence="2" key="1">
    <citation type="journal article" date="2020" name="Nat. Commun.">
        <title>Genome assembly of wild tea tree DASZ reveals pedigree and selection history of tea varieties.</title>
        <authorList>
            <person name="Zhang W."/>
            <person name="Zhang Y."/>
            <person name="Qiu H."/>
            <person name="Guo Y."/>
            <person name="Wan H."/>
            <person name="Zhang X."/>
            <person name="Scossa F."/>
            <person name="Alseekh S."/>
            <person name="Zhang Q."/>
            <person name="Wang P."/>
            <person name="Xu L."/>
            <person name="Schmidt M.H."/>
            <person name="Jia X."/>
            <person name="Li D."/>
            <person name="Zhu A."/>
            <person name="Guo F."/>
            <person name="Chen W."/>
            <person name="Ni D."/>
            <person name="Usadel B."/>
            <person name="Fernie A.R."/>
            <person name="Wen W."/>
        </authorList>
    </citation>
    <scope>NUCLEOTIDE SEQUENCE [LARGE SCALE GENOMIC DNA]</scope>
    <source>
        <strain evidence="2">cv. G240</strain>
    </source>
</reference>
<dbReference type="GO" id="GO:0003723">
    <property type="term" value="F:RNA binding"/>
    <property type="evidence" value="ECO:0007669"/>
    <property type="project" value="InterPro"/>
</dbReference>
<evidence type="ECO:0000313" key="1">
    <source>
        <dbReference type="EMBL" id="KAF5930839.1"/>
    </source>
</evidence>
<dbReference type="PANTHER" id="PTHR47926:SF342">
    <property type="entry name" value="TETRATRICOPEPTIDE-LIKE HELICAL DOMAIN-CONTAINING PROTEIN-RELATED"/>
    <property type="match status" value="1"/>
</dbReference>
<name>A0A7J7FRH3_CAMSI</name>
<evidence type="ECO:0008006" key="3">
    <source>
        <dbReference type="Google" id="ProtNLM"/>
    </source>
</evidence>
<dbReference type="Gene3D" id="1.25.40.10">
    <property type="entry name" value="Tetratricopeptide repeat domain"/>
    <property type="match status" value="1"/>
</dbReference>
<dbReference type="PANTHER" id="PTHR47926">
    <property type="entry name" value="PENTATRICOPEPTIDE REPEAT-CONTAINING PROTEIN"/>
    <property type="match status" value="1"/>
</dbReference>
<dbReference type="EMBL" id="JACBKZ010000015">
    <property type="protein sequence ID" value="KAF5930839.1"/>
    <property type="molecule type" value="Genomic_DNA"/>
</dbReference>
<dbReference type="Proteomes" id="UP000593564">
    <property type="component" value="Unassembled WGS sequence"/>
</dbReference>
<accession>A0A7J7FRH3</accession>
<dbReference type="SUPFAM" id="SSF48452">
    <property type="entry name" value="TPR-like"/>
    <property type="match status" value="1"/>
</dbReference>
<dbReference type="AlphaFoldDB" id="A0A7J7FRH3"/>
<comment type="caution">
    <text evidence="1">The sequence shown here is derived from an EMBL/GenBank/DDBJ whole genome shotgun (WGS) entry which is preliminary data.</text>
</comment>
<keyword evidence="2" id="KW-1185">Reference proteome</keyword>
<reference evidence="1 2" key="2">
    <citation type="submission" date="2020-07" db="EMBL/GenBank/DDBJ databases">
        <title>Genome assembly of wild tea tree DASZ reveals pedigree and selection history of tea varieties.</title>
        <authorList>
            <person name="Zhang W."/>
        </authorList>
    </citation>
    <scope>NUCLEOTIDE SEQUENCE [LARGE SCALE GENOMIC DNA]</scope>
    <source>
        <strain evidence="2">cv. G240</strain>
        <tissue evidence="1">Leaf</tissue>
    </source>
</reference>
<protein>
    <recommendedName>
        <fullName evidence="3">Pentacotripeptide-repeat region of PRORP domain-containing protein</fullName>
    </recommendedName>
</protein>